<dbReference type="Gene3D" id="3.40.50.970">
    <property type="match status" value="2"/>
</dbReference>
<evidence type="ECO:0000256" key="13">
    <source>
        <dbReference type="ARBA" id="ARBA00048332"/>
    </source>
</evidence>
<feature type="domain" description="4Fe-4S ferredoxin-type" evidence="16">
    <location>
        <begin position="592"/>
        <end position="621"/>
    </location>
</feature>
<keyword evidence="8 14" id="KW-0249">Electron transport</keyword>
<dbReference type="NCBIfam" id="TIGR03336">
    <property type="entry name" value="IOR_alpha"/>
    <property type="match status" value="1"/>
</dbReference>
<feature type="binding site" evidence="15">
    <location>
        <position position="611"/>
    </location>
    <ligand>
        <name>[4Fe-4S] cluster</name>
        <dbReference type="ChEBI" id="CHEBI:49883"/>
        <label>1</label>
    </ligand>
</feature>
<dbReference type="Pfam" id="PF01855">
    <property type="entry name" value="POR_N"/>
    <property type="match status" value="1"/>
</dbReference>
<dbReference type="CDD" id="cd07034">
    <property type="entry name" value="TPP_PYR_PFOR_IOR-alpha_like"/>
    <property type="match status" value="1"/>
</dbReference>
<keyword evidence="7 14" id="KW-0479">Metal-binding</keyword>
<evidence type="ECO:0000256" key="5">
    <source>
        <dbReference type="ARBA" id="ARBA00022448"/>
    </source>
</evidence>
<organism evidence="17 18">
    <name type="scientific">Aminobacterium colombiense (strain DSM 12261 / ALA-1)</name>
    <dbReference type="NCBI Taxonomy" id="572547"/>
    <lineage>
        <taxon>Bacteria</taxon>
        <taxon>Thermotogati</taxon>
        <taxon>Synergistota</taxon>
        <taxon>Synergistia</taxon>
        <taxon>Synergistales</taxon>
        <taxon>Aminobacteriaceae</taxon>
        <taxon>Aminobacterium</taxon>
    </lineage>
</organism>
<keyword evidence="17" id="KW-0670">Pyruvate</keyword>
<dbReference type="EMBL" id="CP001997">
    <property type="protein sequence ID" value="ADE57648.1"/>
    <property type="molecule type" value="Genomic_DNA"/>
</dbReference>
<dbReference type="InterPro" id="IPR017900">
    <property type="entry name" value="4Fe4S_Fe_S_CS"/>
</dbReference>
<dbReference type="HOGENOM" id="CLU_017727_0_0_0"/>
<evidence type="ECO:0000256" key="9">
    <source>
        <dbReference type="ARBA" id="ARBA00023002"/>
    </source>
</evidence>
<dbReference type="GO" id="GO:0043805">
    <property type="term" value="F:indolepyruvate ferredoxin oxidoreductase activity"/>
    <property type="evidence" value="ECO:0007669"/>
    <property type="project" value="UniProtKB-UniRule"/>
</dbReference>
<dbReference type="KEGG" id="aco:Amico_1531"/>
<dbReference type="InterPro" id="IPR011766">
    <property type="entry name" value="TPP_enzyme_TPP-bd"/>
</dbReference>
<dbReference type="Gene3D" id="3.30.70.20">
    <property type="match status" value="1"/>
</dbReference>
<dbReference type="AlphaFoldDB" id="D5EGG6"/>
<evidence type="ECO:0000313" key="17">
    <source>
        <dbReference type="EMBL" id="ADE57648.1"/>
    </source>
</evidence>
<dbReference type="EC" id="1.2.7.8" evidence="3 14"/>
<evidence type="ECO:0000259" key="16">
    <source>
        <dbReference type="PROSITE" id="PS51379"/>
    </source>
</evidence>
<evidence type="ECO:0000313" key="18">
    <source>
        <dbReference type="Proteomes" id="UP000002366"/>
    </source>
</evidence>
<feature type="binding site" evidence="15">
    <location>
        <position position="573"/>
    </location>
    <ligand>
        <name>[4Fe-4S] cluster</name>
        <dbReference type="ChEBI" id="CHEBI:49883"/>
        <label>1</label>
    </ligand>
</feature>
<dbReference type="PANTHER" id="PTHR43710">
    <property type="entry name" value="2-HYDROXYACYL-COA LYASE"/>
    <property type="match status" value="1"/>
</dbReference>
<dbReference type="InterPro" id="IPR017721">
    <property type="entry name" value="IorA"/>
</dbReference>
<dbReference type="SUPFAM" id="SSF52922">
    <property type="entry name" value="TK C-terminal domain-like"/>
    <property type="match status" value="1"/>
</dbReference>
<dbReference type="SUPFAM" id="SSF52518">
    <property type="entry name" value="Thiamin diphosphate-binding fold (THDP-binding)"/>
    <property type="match status" value="2"/>
</dbReference>
<feature type="binding site" evidence="15">
    <location>
        <position position="576"/>
    </location>
    <ligand>
        <name>[4Fe-4S] cluster</name>
        <dbReference type="ChEBI" id="CHEBI:49883"/>
        <label>1</label>
    </ligand>
</feature>
<dbReference type="OrthoDB" id="9804603at2"/>
<dbReference type="InterPro" id="IPR017896">
    <property type="entry name" value="4Fe4S_Fe-S-bd"/>
</dbReference>
<dbReference type="Pfam" id="PF02775">
    <property type="entry name" value="TPP_enzyme_C"/>
    <property type="match status" value="1"/>
</dbReference>
<dbReference type="eggNOG" id="COG4231">
    <property type="taxonomic scope" value="Bacteria"/>
</dbReference>
<keyword evidence="9 14" id="KW-0560">Oxidoreductase</keyword>
<evidence type="ECO:0000256" key="3">
    <source>
        <dbReference type="ARBA" id="ARBA00012812"/>
    </source>
</evidence>
<dbReference type="InterPro" id="IPR009014">
    <property type="entry name" value="Transketo_C/PFOR_II"/>
</dbReference>
<sequence>MEVACTVSTKAILLGNEAIARGIVEAGCGVATAYPGTPSSEILPAVAKFADELGTSTAVEWGVNEKVAFEMAASAAFSGVRSCAIMKQVGLNVAADPFMSAAHFDMKGGMLLVVADDPGPHSSQTEQDSRFFAYFAKVPCFDPATAAEAKEMVFDAFDLSEKYHIITILRPSVRVDHCRQDVDLNEVIKLDREIRFEKDPARWVCLPASVRINHPKLNQKNDEIREDFETKYSKYNYEVPAKGRAKLGIIASGVSFSIVVDILKAMGRDDVSVLKIGTPVPLPIKMVSDFIDRHSNVLVLEETYPVVEMQLLDRTKVKGRWNGYVPRAGELLPEVIEEIILKSLGEEKQIGADSDLKAALEDLKITPRKPMLCPGCPHRASVFAIRQAIPSAINPSDIGCYTLSVNQKGADAVMDMGASVTMASGLYLAHKVAGKEQPIVSTIGDSTFFHMGIPGLVSAVYNKHAFVLCILDNRTTAMTGAQSNPSVGEKLRKGDEGRVVEIDSVVSGCGVNYVKTLEAYDVEEGKKLVKDAWEYAKAHQEPAVLIFKHPCMLLREKQDKIPMKVDPEKCIGCKFCINFFNCPGLVFDEAGKKAYIDERFCVSCGVCSKVCPHGAIVAMEEV</sequence>
<proteinExistence type="predicted"/>
<keyword evidence="18" id="KW-1185">Reference proteome</keyword>
<keyword evidence="6 14" id="KW-0004">4Fe-4S</keyword>
<comment type="subunit">
    <text evidence="2">Heterodimer of the IorA and IorB subunits.</text>
</comment>
<dbReference type="RefSeq" id="WP_013048911.1">
    <property type="nucleotide sequence ID" value="NC_014011.1"/>
</dbReference>
<dbReference type="InterPro" id="IPR029061">
    <property type="entry name" value="THDP-binding"/>
</dbReference>
<evidence type="ECO:0000256" key="15">
    <source>
        <dbReference type="PIRSR" id="PIRSR006439-50"/>
    </source>
</evidence>
<feature type="domain" description="4Fe-4S ferredoxin-type" evidence="16">
    <location>
        <begin position="561"/>
        <end position="590"/>
    </location>
</feature>
<evidence type="ECO:0000256" key="1">
    <source>
        <dbReference type="ARBA" id="ARBA00002995"/>
    </source>
</evidence>
<feature type="binding site" evidence="15">
    <location>
        <position position="582"/>
    </location>
    <ligand>
        <name>[4Fe-4S] cluster</name>
        <dbReference type="ChEBI" id="CHEBI:49883"/>
        <label>2</label>
    </ligand>
</feature>
<gene>
    <name evidence="17" type="ordered locus">Amico_1531</name>
</gene>
<dbReference type="STRING" id="572547.Amico_1531"/>
<evidence type="ECO:0000256" key="14">
    <source>
        <dbReference type="PIRNR" id="PIRNR006439"/>
    </source>
</evidence>
<keyword evidence="11 14" id="KW-0411">Iron-sulfur</keyword>
<feature type="binding site" evidence="15">
    <location>
        <position position="570"/>
    </location>
    <ligand>
        <name>[4Fe-4S] cluster</name>
        <dbReference type="ChEBI" id="CHEBI:49883"/>
        <label>1</label>
    </ligand>
</feature>
<dbReference type="Proteomes" id="UP000002366">
    <property type="component" value="Chromosome"/>
</dbReference>
<feature type="binding site" evidence="15">
    <location>
        <position position="607"/>
    </location>
    <ligand>
        <name>[4Fe-4S] cluster</name>
        <dbReference type="ChEBI" id="CHEBI:49883"/>
        <label>2</label>
    </ligand>
</feature>
<dbReference type="InterPro" id="IPR045025">
    <property type="entry name" value="HACL1-like"/>
</dbReference>
<feature type="binding site" evidence="15">
    <location>
        <position position="601"/>
    </location>
    <ligand>
        <name>[4Fe-4S] cluster</name>
        <dbReference type="ChEBI" id="CHEBI:49883"/>
        <label>2</label>
    </ligand>
</feature>
<evidence type="ECO:0000256" key="6">
    <source>
        <dbReference type="ARBA" id="ARBA00022485"/>
    </source>
</evidence>
<dbReference type="PROSITE" id="PS51379">
    <property type="entry name" value="4FE4S_FER_2"/>
    <property type="match status" value="2"/>
</dbReference>
<keyword evidence="10 14" id="KW-0408">Iron</keyword>
<dbReference type="InterPro" id="IPR002880">
    <property type="entry name" value="Pyrv_Fd/Flavodoxin_OxRdtase_N"/>
</dbReference>
<dbReference type="PANTHER" id="PTHR43710:SF7">
    <property type="entry name" value="INDOLEPYRUVATE OXIDOREDUCTASE SUBUNIT IORA"/>
    <property type="match status" value="1"/>
</dbReference>
<dbReference type="GO" id="GO:0030976">
    <property type="term" value="F:thiamine pyrophosphate binding"/>
    <property type="evidence" value="ECO:0007669"/>
    <property type="project" value="InterPro"/>
</dbReference>
<evidence type="ECO:0000256" key="8">
    <source>
        <dbReference type="ARBA" id="ARBA00022982"/>
    </source>
</evidence>
<dbReference type="Pfam" id="PF00037">
    <property type="entry name" value="Fer4"/>
    <property type="match status" value="1"/>
</dbReference>
<accession>D5EGG6</accession>
<comment type="cofactor">
    <cofactor evidence="14 15">
        <name>[4Fe-4S] cluster</name>
        <dbReference type="ChEBI" id="CHEBI:49883"/>
    </cofactor>
    <text evidence="14 15">Binds 2 [4Fe-4S] clusters. In this family the first cluster has a non-standard and varying [4Fe-4S] binding motif CX(2)CX(2)CX(4-5)CP.</text>
</comment>
<dbReference type="PROSITE" id="PS00198">
    <property type="entry name" value="4FE4S_FER_1"/>
    <property type="match status" value="1"/>
</dbReference>
<evidence type="ECO:0000256" key="11">
    <source>
        <dbReference type="ARBA" id="ARBA00023014"/>
    </source>
</evidence>
<dbReference type="GO" id="GO:0046872">
    <property type="term" value="F:metal ion binding"/>
    <property type="evidence" value="ECO:0007669"/>
    <property type="project" value="UniProtKB-UniRule"/>
</dbReference>
<comment type="function">
    <text evidence="1 14">Catalyzes the ferredoxin-dependent oxidative decarboxylation of arylpyruvates.</text>
</comment>
<comment type="catalytic activity">
    <reaction evidence="13 14">
        <text>indole-3-pyruvate + 2 oxidized [2Fe-2S]-[ferredoxin] + CoA = (indol-3-yl)acetyl-CoA + 2 reduced [2Fe-2S]-[ferredoxin] + CO2 + H(+)</text>
        <dbReference type="Rhea" id="RHEA:12645"/>
        <dbReference type="Rhea" id="RHEA-COMP:10000"/>
        <dbReference type="Rhea" id="RHEA-COMP:10001"/>
        <dbReference type="ChEBI" id="CHEBI:15378"/>
        <dbReference type="ChEBI" id="CHEBI:16526"/>
        <dbReference type="ChEBI" id="CHEBI:17640"/>
        <dbReference type="ChEBI" id="CHEBI:33737"/>
        <dbReference type="ChEBI" id="CHEBI:33738"/>
        <dbReference type="ChEBI" id="CHEBI:57271"/>
        <dbReference type="ChEBI" id="CHEBI:57287"/>
        <dbReference type="EC" id="1.2.7.8"/>
    </reaction>
</comment>
<dbReference type="PIRSF" id="PIRSF006439">
    <property type="entry name" value="Indolepyruvate_ferr_oxidored"/>
    <property type="match status" value="1"/>
</dbReference>
<evidence type="ECO:0000256" key="10">
    <source>
        <dbReference type="ARBA" id="ARBA00023004"/>
    </source>
</evidence>
<dbReference type="CDD" id="cd02008">
    <property type="entry name" value="TPP_IOR_alpha"/>
    <property type="match status" value="1"/>
</dbReference>
<evidence type="ECO:0000256" key="2">
    <source>
        <dbReference type="ARBA" id="ARBA00011238"/>
    </source>
</evidence>
<evidence type="ECO:0000256" key="12">
    <source>
        <dbReference type="ARBA" id="ARBA00030514"/>
    </source>
</evidence>
<feature type="binding site" evidence="15">
    <location>
        <position position="604"/>
    </location>
    <ligand>
        <name>[4Fe-4S] cluster</name>
        <dbReference type="ChEBI" id="CHEBI:49883"/>
        <label>2</label>
    </ligand>
</feature>
<dbReference type="GO" id="GO:0051539">
    <property type="term" value="F:4 iron, 4 sulfur cluster binding"/>
    <property type="evidence" value="ECO:0007669"/>
    <property type="project" value="UniProtKB-UniRule"/>
</dbReference>
<evidence type="ECO:0000256" key="4">
    <source>
        <dbReference type="ARBA" id="ARBA00017710"/>
    </source>
</evidence>
<dbReference type="SUPFAM" id="SSF54862">
    <property type="entry name" value="4Fe-4S ferredoxins"/>
    <property type="match status" value="1"/>
</dbReference>
<evidence type="ECO:0000256" key="7">
    <source>
        <dbReference type="ARBA" id="ARBA00022723"/>
    </source>
</evidence>
<name>D5EGG6_AMICL</name>
<dbReference type="FunFam" id="3.40.50.970:FF:000039">
    <property type="entry name" value="Indolepyruvate oxidoreductase subunit IorA"/>
    <property type="match status" value="1"/>
</dbReference>
<protein>
    <recommendedName>
        <fullName evidence="4 14">Indolepyruvate oxidoreductase subunit IorA</fullName>
        <shortName evidence="14">IOR</shortName>
        <ecNumber evidence="3 14">1.2.7.8</ecNumber>
    </recommendedName>
    <alternativeName>
        <fullName evidence="12 14">Indolepyruvate ferredoxin oxidoreductase subunit alpha</fullName>
    </alternativeName>
</protein>
<reference evidence="17 18" key="1">
    <citation type="journal article" date="2010" name="Stand. Genomic Sci.">
        <title>Complete genome sequence of Aminobacterium colombiense type strain (ALA-1).</title>
        <authorList>
            <person name="Chertkov O."/>
            <person name="Sikorski J."/>
            <person name="Brambilla E."/>
            <person name="Lapidus A."/>
            <person name="Copeland A."/>
            <person name="Glavina Del Rio T."/>
            <person name="Nolan M."/>
            <person name="Lucas S."/>
            <person name="Tice H."/>
            <person name="Cheng J.F."/>
            <person name="Han C."/>
            <person name="Detter J.C."/>
            <person name="Bruce D."/>
            <person name="Tapia R."/>
            <person name="Goodwin L."/>
            <person name="Pitluck S."/>
            <person name="Liolios K."/>
            <person name="Ivanova N."/>
            <person name="Mavromatis K."/>
            <person name="Ovchinnikova G."/>
            <person name="Pati A."/>
            <person name="Chen A."/>
            <person name="Palaniappan K."/>
            <person name="Land M."/>
            <person name="Hauser L."/>
            <person name="Chang Y.J."/>
            <person name="Jeffries C.D."/>
            <person name="Spring S."/>
            <person name="Rohde M."/>
            <person name="Goker M."/>
            <person name="Bristow J."/>
            <person name="Eisen J.A."/>
            <person name="Markowitz V."/>
            <person name="Hugenholtz P."/>
            <person name="Kyrpides N.C."/>
            <person name="Klenk H.P."/>
        </authorList>
    </citation>
    <scope>NUCLEOTIDE SEQUENCE [LARGE SCALE GENOMIC DNA]</scope>
    <source>
        <strain evidence="18">DSM 12261 / ALA-1</strain>
    </source>
</reference>
<keyword evidence="5 14" id="KW-0813">Transport</keyword>